<feature type="transmembrane region" description="Helical" evidence="8">
    <location>
        <begin position="100"/>
        <end position="122"/>
    </location>
</feature>
<gene>
    <name evidence="9" type="ORF">XE02_0627</name>
</gene>
<evidence type="ECO:0000256" key="6">
    <source>
        <dbReference type="ARBA" id="ARBA00022989"/>
    </source>
</evidence>
<dbReference type="GO" id="GO:0022857">
    <property type="term" value="F:transmembrane transporter activity"/>
    <property type="evidence" value="ECO:0007669"/>
    <property type="project" value="InterPro"/>
</dbReference>
<evidence type="ECO:0000256" key="5">
    <source>
        <dbReference type="ARBA" id="ARBA00022692"/>
    </source>
</evidence>
<feature type="transmembrane region" description="Helical" evidence="8">
    <location>
        <begin position="168"/>
        <end position="193"/>
    </location>
</feature>
<keyword evidence="2" id="KW-0813">Transport</keyword>
<organism evidence="9 10">
    <name type="scientific">Mesotoga infera</name>
    <dbReference type="NCBI Taxonomy" id="1236046"/>
    <lineage>
        <taxon>Bacteria</taxon>
        <taxon>Thermotogati</taxon>
        <taxon>Thermotogota</taxon>
        <taxon>Thermotogae</taxon>
        <taxon>Kosmotogales</taxon>
        <taxon>Kosmotogaceae</taxon>
        <taxon>Mesotoga</taxon>
    </lineage>
</organism>
<comment type="caution">
    <text evidence="9">The sequence shown here is derived from an EMBL/GenBank/DDBJ whole genome shotgun (WGS) entry which is preliminary data.</text>
</comment>
<feature type="transmembrane region" description="Helical" evidence="8">
    <location>
        <begin position="285"/>
        <end position="305"/>
    </location>
</feature>
<evidence type="ECO:0000313" key="9">
    <source>
        <dbReference type="EMBL" id="KUK90244.1"/>
    </source>
</evidence>
<sequence>MWNNSLFTKIKNLYLNDLTLSMLIILLVLLTLLLSIFLPGKIFTLGNFQSIAFQLPELGILAIAMMLTMLSGGINLSIIATANISGIITASLLSVMIPEVVGNTLLISIIAILTGWLVALLIGIINGILIAHIGVSPILATLGMMTVLEGINILTTKGYVISGFPSEILYIGNGTIIGIPIPLIIFLLIAIILEIIMDRTPYGISNYLIGSNEKATYLSGINVKRILIQTYAISGLLCGIASTIMISRFNSAKAGYGSSYLLITILASVLGGVDPCGGIGKINGLVVALFILQIASSGLNLLGVSTHFTKALWGIILLVVIGLRNLYYQRYN</sequence>
<evidence type="ECO:0000256" key="2">
    <source>
        <dbReference type="ARBA" id="ARBA00022448"/>
    </source>
</evidence>
<keyword evidence="5 8" id="KW-0812">Transmembrane</keyword>
<keyword evidence="3" id="KW-1003">Cell membrane</keyword>
<dbReference type="Proteomes" id="UP000055014">
    <property type="component" value="Unassembled WGS sequence"/>
</dbReference>
<evidence type="ECO:0000256" key="7">
    <source>
        <dbReference type="ARBA" id="ARBA00023136"/>
    </source>
</evidence>
<accession>A0A101I856</accession>
<reference evidence="10" key="1">
    <citation type="journal article" date="2015" name="MBio">
        <title>Genome-Resolved Metagenomic Analysis Reveals Roles for Candidate Phyla and Other Microbial Community Members in Biogeochemical Transformations in Oil Reservoirs.</title>
        <authorList>
            <person name="Hu P."/>
            <person name="Tom L."/>
            <person name="Singh A."/>
            <person name="Thomas B.C."/>
            <person name="Baker B.J."/>
            <person name="Piceno Y.M."/>
            <person name="Andersen G.L."/>
            <person name="Banfield J.F."/>
        </authorList>
    </citation>
    <scope>NUCLEOTIDE SEQUENCE [LARGE SCALE GENOMIC DNA]</scope>
</reference>
<dbReference type="Pfam" id="PF02653">
    <property type="entry name" value="BPD_transp_2"/>
    <property type="match status" value="1"/>
</dbReference>
<evidence type="ECO:0000313" key="10">
    <source>
        <dbReference type="Proteomes" id="UP000055014"/>
    </source>
</evidence>
<dbReference type="InterPro" id="IPR001851">
    <property type="entry name" value="ABC_transp_permease"/>
</dbReference>
<keyword evidence="4" id="KW-0997">Cell inner membrane</keyword>
<dbReference type="PATRIC" id="fig|1236046.5.peg.183"/>
<keyword evidence="6 8" id="KW-1133">Transmembrane helix</keyword>
<protein>
    <submittedName>
        <fullName evidence="9">Permease component of ribose/xylose/arabinose/galactoside ABC-type transporter</fullName>
    </submittedName>
</protein>
<name>A0A101I856_9BACT</name>
<feature type="transmembrane region" description="Helical" evidence="8">
    <location>
        <begin position="226"/>
        <end position="249"/>
    </location>
</feature>
<evidence type="ECO:0000256" key="8">
    <source>
        <dbReference type="SAM" id="Phobius"/>
    </source>
</evidence>
<evidence type="ECO:0000256" key="1">
    <source>
        <dbReference type="ARBA" id="ARBA00004651"/>
    </source>
</evidence>
<dbReference type="PANTHER" id="PTHR32196:SF21">
    <property type="entry name" value="ABC TRANSPORTER PERMEASE PROTEIN YPHD-RELATED"/>
    <property type="match status" value="1"/>
</dbReference>
<feature type="transmembrane region" description="Helical" evidence="8">
    <location>
        <begin position="58"/>
        <end position="80"/>
    </location>
</feature>
<dbReference type="CDD" id="cd06579">
    <property type="entry name" value="TM_PBP1_transp_AraH_like"/>
    <property type="match status" value="1"/>
</dbReference>
<proteinExistence type="predicted"/>
<dbReference type="EMBL" id="LGGW01000044">
    <property type="protein sequence ID" value="KUK90244.1"/>
    <property type="molecule type" value="Genomic_DNA"/>
</dbReference>
<dbReference type="AlphaFoldDB" id="A0A101I856"/>
<feature type="transmembrane region" description="Helical" evidence="8">
    <location>
        <begin position="311"/>
        <end position="328"/>
    </location>
</feature>
<evidence type="ECO:0000256" key="3">
    <source>
        <dbReference type="ARBA" id="ARBA00022475"/>
    </source>
</evidence>
<keyword evidence="7 8" id="KW-0472">Membrane</keyword>
<dbReference type="GO" id="GO:0005886">
    <property type="term" value="C:plasma membrane"/>
    <property type="evidence" value="ECO:0007669"/>
    <property type="project" value="UniProtKB-SubCell"/>
</dbReference>
<feature type="transmembrane region" description="Helical" evidence="8">
    <location>
        <begin position="255"/>
        <end position="273"/>
    </location>
</feature>
<dbReference type="PANTHER" id="PTHR32196">
    <property type="entry name" value="ABC TRANSPORTER PERMEASE PROTEIN YPHD-RELATED-RELATED"/>
    <property type="match status" value="1"/>
</dbReference>
<comment type="subcellular location">
    <subcellularLocation>
        <location evidence="1">Cell membrane</location>
        <topology evidence="1">Multi-pass membrane protein</topology>
    </subcellularLocation>
</comment>
<feature type="transmembrane region" description="Helical" evidence="8">
    <location>
        <begin position="20"/>
        <end position="38"/>
    </location>
</feature>
<feature type="transmembrane region" description="Helical" evidence="8">
    <location>
        <begin position="129"/>
        <end position="148"/>
    </location>
</feature>
<evidence type="ECO:0000256" key="4">
    <source>
        <dbReference type="ARBA" id="ARBA00022519"/>
    </source>
</evidence>